<evidence type="ECO:0000256" key="6">
    <source>
        <dbReference type="ARBA" id="ARBA00022679"/>
    </source>
</evidence>
<evidence type="ECO:0000256" key="15">
    <source>
        <dbReference type="ARBA" id="ARBA00025707"/>
    </source>
</evidence>
<evidence type="ECO:0000256" key="2">
    <source>
        <dbReference type="ARBA" id="ARBA00004240"/>
    </source>
</evidence>
<evidence type="ECO:0000256" key="11">
    <source>
        <dbReference type="ARBA" id="ARBA00023136"/>
    </source>
</evidence>
<reference evidence="21" key="1">
    <citation type="submission" date="2013-05" db="EMBL/GenBank/DDBJ databases">
        <authorList>
            <person name="Yim A.K.Y."/>
            <person name="Chan T.F."/>
            <person name="Ji K.M."/>
            <person name="Liu X.Y."/>
            <person name="Zhou J.W."/>
            <person name="Li R.Q."/>
            <person name="Yang K.Y."/>
            <person name="Li J."/>
            <person name="Li M."/>
            <person name="Law P.T.W."/>
            <person name="Wu Y.L."/>
            <person name="Cai Z.L."/>
            <person name="Qin H."/>
            <person name="Bao Y."/>
            <person name="Leung R.K.K."/>
            <person name="Ng P.K.S."/>
            <person name="Zou J."/>
            <person name="Zhong X.J."/>
            <person name="Ran P.X."/>
            <person name="Zhong N.S."/>
            <person name="Liu Z.G."/>
            <person name="Tsui S.K.W."/>
        </authorList>
    </citation>
    <scope>NUCLEOTIDE SEQUENCE</scope>
    <source>
        <strain evidence="21">Derf</strain>
        <tissue evidence="21">Whole organism</tissue>
    </source>
</reference>
<dbReference type="InterPro" id="IPR004299">
    <property type="entry name" value="MBOAT_fam"/>
</dbReference>
<dbReference type="GO" id="GO:0030258">
    <property type="term" value="P:lipid modification"/>
    <property type="evidence" value="ECO:0007669"/>
    <property type="project" value="TreeGrafter"/>
</dbReference>
<evidence type="ECO:0000256" key="14">
    <source>
        <dbReference type="ARBA" id="ARBA00023315"/>
    </source>
</evidence>
<keyword evidence="22" id="KW-1185">Reference proteome</keyword>
<keyword evidence="7 19" id="KW-0812">Transmembrane</keyword>
<evidence type="ECO:0000256" key="3">
    <source>
        <dbReference type="ARBA" id="ARBA00005074"/>
    </source>
</evidence>
<dbReference type="EC" id="2.3.1.n6" evidence="17"/>
<evidence type="ECO:0000256" key="16">
    <source>
        <dbReference type="ARBA" id="ARBA00026120"/>
    </source>
</evidence>
<evidence type="ECO:0000256" key="19">
    <source>
        <dbReference type="SAM" id="Phobius"/>
    </source>
</evidence>
<keyword evidence="10" id="KW-0443">Lipid metabolism</keyword>
<evidence type="ECO:0000313" key="20">
    <source>
        <dbReference type="EMBL" id="KAH7642628.1"/>
    </source>
</evidence>
<keyword evidence="6" id="KW-0808">Transferase</keyword>
<protein>
    <recommendedName>
        <fullName evidence="18">Lysophospholipid acyltransferase 5</fullName>
        <ecNumber evidence="16">2.3.1.23</ecNumber>
        <ecNumber evidence="17">2.3.1.n6</ecNumber>
    </recommendedName>
</protein>
<keyword evidence="13" id="KW-1208">Phospholipid metabolism</keyword>
<dbReference type="EMBL" id="ASGP02000001">
    <property type="protein sequence ID" value="KAH9529953.1"/>
    <property type="molecule type" value="Genomic_DNA"/>
</dbReference>
<feature type="transmembrane region" description="Helical" evidence="19">
    <location>
        <begin position="248"/>
        <end position="272"/>
    </location>
</feature>
<feature type="transmembrane region" description="Helical" evidence="19">
    <location>
        <begin position="172"/>
        <end position="191"/>
    </location>
</feature>
<evidence type="ECO:0000256" key="7">
    <source>
        <dbReference type="ARBA" id="ARBA00022692"/>
    </source>
</evidence>
<dbReference type="EMBL" id="SDOV01000004">
    <property type="protein sequence ID" value="KAH7642628.1"/>
    <property type="molecule type" value="Genomic_DNA"/>
</dbReference>
<evidence type="ECO:0000313" key="22">
    <source>
        <dbReference type="Proteomes" id="UP000790347"/>
    </source>
</evidence>
<reference evidence="21" key="4">
    <citation type="journal article" date="2022" name="Res Sq">
        <title>Comparative Genomics Reveals Insights into the Divergent Evolution of Astigmatic Mites and Household Pest Adaptations.</title>
        <authorList>
            <person name="Xiong Q."/>
            <person name="Wan A.T.-Y."/>
            <person name="Liu X.-Y."/>
            <person name="Fung C.S.-H."/>
            <person name="Xiao X."/>
            <person name="Malainual N."/>
            <person name="Hou J."/>
            <person name="Wang L."/>
            <person name="Wang M."/>
            <person name="Yang K."/>
            <person name="Cui Y."/>
            <person name="Leung E."/>
            <person name="Nong W."/>
            <person name="Shin S.-K."/>
            <person name="Au S."/>
            <person name="Jeong K.Y."/>
            <person name="Chew F.T."/>
            <person name="Hui J."/>
            <person name="Leung T.F."/>
            <person name="Tungtrongchitr A."/>
            <person name="Zhong N."/>
            <person name="Liu Z."/>
            <person name="Tsui S."/>
        </authorList>
    </citation>
    <scope>NUCLEOTIDE SEQUENCE</scope>
    <source>
        <strain evidence="21">Derf</strain>
        <tissue evidence="21">Whole organism</tissue>
    </source>
</reference>
<keyword evidence="5" id="KW-0444">Lipid biosynthesis</keyword>
<sequence>MLTNLVRSISQQLEIPFDAIVLFTAVICTYIICLVFALLMQSKSSHFKSFYFLITGLLLTIWAYGSNTIHSFINCCFCYLTLKCLPQRIALTMNMLFTMAYLLYGYYLTQVDWNYSLTWTMPQCILTLRLIAFSFDILDGQTNKLKTNKKDSTGNYRHINTSIINLPNFVNYLSYCYFPASFFVGPLITYVSYEKLLKTNDYDVQQKIQSSIIRLIGSFFVTIIYFIGSKYWPVEYLLSEDYQNSCFVWKWTSIAIVTKIYMYKYILCWLIAESSCLVTGIAQQDGIGTYSNINYIAFETATSFTSIIKSYNISTNTFAFKYIYRRLKFLGNVYLSQIITLTFLSIWHGFESGYHMAFFIEFLLSFFEKNCFPFLEKCRQQYSFNGYGSNLIIWIIGRLYTFYFLGYGFLSFIFLYRKLWWPIFGSIYFIGHLLLGSYFLATVATDTLIRITST</sequence>
<evidence type="ECO:0000256" key="12">
    <source>
        <dbReference type="ARBA" id="ARBA00023209"/>
    </source>
</evidence>
<dbReference type="GO" id="GO:0005783">
    <property type="term" value="C:endoplasmic reticulum"/>
    <property type="evidence" value="ECO:0007669"/>
    <property type="project" value="UniProtKB-SubCell"/>
</dbReference>
<feature type="transmembrane region" description="Helical" evidence="19">
    <location>
        <begin position="89"/>
        <end position="107"/>
    </location>
</feature>
<keyword evidence="8" id="KW-0256">Endoplasmic reticulum</keyword>
<comment type="pathway">
    <text evidence="15">Phospholipid metabolism.</text>
</comment>
<evidence type="ECO:0000256" key="4">
    <source>
        <dbReference type="ARBA" id="ARBA00010323"/>
    </source>
</evidence>
<dbReference type="PANTHER" id="PTHR13906">
    <property type="entry name" value="PORCUPINE"/>
    <property type="match status" value="1"/>
</dbReference>
<dbReference type="GO" id="GO:0016020">
    <property type="term" value="C:membrane"/>
    <property type="evidence" value="ECO:0007669"/>
    <property type="project" value="UniProtKB-SubCell"/>
</dbReference>
<reference evidence="20" key="3">
    <citation type="journal article" date="2021" name="World Allergy Organ. J.">
        <title>Chromosome-level assembly of Dermatophagoides farinae genome and transcriptome reveals two novel allergens Der f 37 and Der f 39.</title>
        <authorList>
            <person name="Chen J."/>
            <person name="Cai Z."/>
            <person name="Fan D."/>
            <person name="Hu J."/>
            <person name="Hou Y."/>
            <person name="He Y."/>
            <person name="Zhang Z."/>
            <person name="Zhao Z."/>
            <person name="Gao P."/>
            <person name="Hu W."/>
            <person name="Sun J."/>
            <person name="Li J."/>
            <person name="Ji K."/>
        </authorList>
    </citation>
    <scope>NUCLEOTIDE SEQUENCE</scope>
    <source>
        <strain evidence="20">JKM2019</strain>
    </source>
</reference>
<evidence type="ECO:0000256" key="10">
    <source>
        <dbReference type="ARBA" id="ARBA00023098"/>
    </source>
</evidence>
<keyword evidence="11 19" id="KW-0472">Membrane</keyword>
<comment type="caution">
    <text evidence="21">The sequence shown here is derived from an EMBL/GenBank/DDBJ whole genome shotgun (WGS) entry which is preliminary data.</text>
</comment>
<feature type="transmembrane region" description="Helical" evidence="19">
    <location>
        <begin position="329"/>
        <end position="350"/>
    </location>
</feature>
<keyword evidence="12" id="KW-0594">Phospholipid biosynthesis</keyword>
<keyword evidence="14 21" id="KW-0012">Acyltransferase</keyword>
<reference evidence="20" key="2">
    <citation type="submission" date="2020-06" db="EMBL/GenBank/DDBJ databases">
        <authorList>
            <person name="Ji K."/>
            <person name="Li J."/>
        </authorList>
    </citation>
    <scope>NUCLEOTIDE SEQUENCE</scope>
    <source>
        <strain evidence="20">JKM2019</strain>
        <tissue evidence="20">Whole body</tissue>
    </source>
</reference>
<dbReference type="PANTHER" id="PTHR13906:SF14">
    <property type="entry name" value="LYSOPHOSPHOLIPID ACYLTRANSFERASE 5"/>
    <property type="match status" value="1"/>
</dbReference>
<accession>A0A922IHD4</accession>
<dbReference type="GO" id="GO:0006656">
    <property type="term" value="P:phosphatidylcholine biosynthetic process"/>
    <property type="evidence" value="ECO:0007669"/>
    <property type="project" value="TreeGrafter"/>
</dbReference>
<dbReference type="EC" id="2.3.1.23" evidence="16"/>
<dbReference type="Pfam" id="PF03062">
    <property type="entry name" value="MBOAT"/>
    <property type="match status" value="1"/>
</dbReference>
<name>A0A922IHD4_DERFA</name>
<feature type="transmembrane region" description="Helical" evidence="19">
    <location>
        <begin position="51"/>
        <end position="82"/>
    </location>
</feature>
<evidence type="ECO:0000256" key="8">
    <source>
        <dbReference type="ARBA" id="ARBA00022824"/>
    </source>
</evidence>
<evidence type="ECO:0000256" key="17">
    <source>
        <dbReference type="ARBA" id="ARBA00038923"/>
    </source>
</evidence>
<dbReference type="Proteomes" id="UP000828236">
    <property type="component" value="Unassembled WGS sequence"/>
</dbReference>
<dbReference type="InterPro" id="IPR049941">
    <property type="entry name" value="LPLAT_7/PORCN-like"/>
</dbReference>
<gene>
    <name evidence="21" type="primary">LPCAT3_1</name>
    <name evidence="21" type="ORF">DERF_003804</name>
    <name evidence="20" type="ORF">HUG17_5675</name>
</gene>
<comment type="similarity">
    <text evidence="4">Belongs to the membrane-bound acyltransferase family.</text>
</comment>
<evidence type="ECO:0000313" key="21">
    <source>
        <dbReference type="EMBL" id="KAH9529953.1"/>
    </source>
</evidence>
<feature type="transmembrane region" description="Helical" evidence="19">
    <location>
        <begin position="212"/>
        <end position="228"/>
    </location>
</feature>
<evidence type="ECO:0000256" key="5">
    <source>
        <dbReference type="ARBA" id="ARBA00022516"/>
    </source>
</evidence>
<dbReference type="GO" id="GO:0047184">
    <property type="term" value="F:1-acylglycerophosphocholine O-acyltransferase activity"/>
    <property type="evidence" value="ECO:0007669"/>
    <property type="project" value="UniProtKB-EC"/>
</dbReference>
<keyword evidence="9 19" id="KW-1133">Transmembrane helix</keyword>
<dbReference type="OrthoDB" id="5974730at2759"/>
<evidence type="ECO:0000256" key="1">
    <source>
        <dbReference type="ARBA" id="ARBA00004141"/>
    </source>
</evidence>
<dbReference type="GO" id="GO:0071617">
    <property type="term" value="F:lysophospholipid acyltransferase activity"/>
    <property type="evidence" value="ECO:0007669"/>
    <property type="project" value="TreeGrafter"/>
</dbReference>
<feature type="transmembrane region" description="Helical" evidence="19">
    <location>
        <begin position="419"/>
        <end position="441"/>
    </location>
</feature>
<organism evidence="21 22">
    <name type="scientific">Dermatophagoides farinae</name>
    <name type="common">American house dust mite</name>
    <dbReference type="NCBI Taxonomy" id="6954"/>
    <lineage>
        <taxon>Eukaryota</taxon>
        <taxon>Metazoa</taxon>
        <taxon>Ecdysozoa</taxon>
        <taxon>Arthropoda</taxon>
        <taxon>Chelicerata</taxon>
        <taxon>Arachnida</taxon>
        <taxon>Acari</taxon>
        <taxon>Acariformes</taxon>
        <taxon>Sarcoptiformes</taxon>
        <taxon>Astigmata</taxon>
        <taxon>Psoroptidia</taxon>
        <taxon>Analgoidea</taxon>
        <taxon>Pyroglyphidae</taxon>
        <taxon>Dermatophagoidinae</taxon>
        <taxon>Dermatophagoides</taxon>
    </lineage>
</organism>
<proteinExistence type="inferred from homology"/>
<evidence type="ECO:0000256" key="13">
    <source>
        <dbReference type="ARBA" id="ARBA00023264"/>
    </source>
</evidence>
<comment type="subcellular location">
    <subcellularLocation>
        <location evidence="2">Endoplasmic reticulum</location>
    </subcellularLocation>
    <subcellularLocation>
        <location evidence="1">Membrane</location>
        <topology evidence="1">Multi-pass membrane protein</topology>
    </subcellularLocation>
</comment>
<evidence type="ECO:0000256" key="9">
    <source>
        <dbReference type="ARBA" id="ARBA00022989"/>
    </source>
</evidence>
<dbReference type="Proteomes" id="UP000790347">
    <property type="component" value="Unassembled WGS sequence"/>
</dbReference>
<evidence type="ECO:0000256" key="18">
    <source>
        <dbReference type="ARBA" id="ARBA00039721"/>
    </source>
</evidence>
<feature type="transmembrane region" description="Helical" evidence="19">
    <location>
        <begin position="387"/>
        <end position="413"/>
    </location>
</feature>
<dbReference type="AlphaFoldDB" id="A0A922IHD4"/>
<comment type="pathway">
    <text evidence="3">Lipid metabolism; phospholipid metabolism.</text>
</comment>
<feature type="transmembrane region" description="Helical" evidence="19">
    <location>
        <begin position="20"/>
        <end position="39"/>
    </location>
</feature>